<comment type="caution">
    <text evidence="3">The sequence shown here is derived from an EMBL/GenBank/DDBJ whole genome shotgun (WGS) entry which is preliminary data.</text>
</comment>
<evidence type="ECO:0000256" key="1">
    <source>
        <dbReference type="ARBA" id="ARBA00022801"/>
    </source>
</evidence>
<keyword evidence="1" id="KW-0378">Hydrolase</keyword>
<keyword evidence="4" id="KW-1185">Reference proteome</keyword>
<dbReference type="InterPro" id="IPR005754">
    <property type="entry name" value="Sortase"/>
</dbReference>
<dbReference type="InterPro" id="IPR023365">
    <property type="entry name" value="Sortase_dom-sf"/>
</dbReference>
<dbReference type="GO" id="GO:0016787">
    <property type="term" value="F:hydrolase activity"/>
    <property type="evidence" value="ECO:0007669"/>
    <property type="project" value="UniProtKB-KW"/>
</dbReference>
<name>A0A4Q4ZFV2_9ACTN</name>
<feature type="region of interest" description="Disordered" evidence="2">
    <location>
        <begin position="28"/>
        <end position="66"/>
    </location>
</feature>
<proteinExistence type="predicted"/>
<evidence type="ECO:0000256" key="2">
    <source>
        <dbReference type="SAM" id="MobiDB-lite"/>
    </source>
</evidence>
<dbReference type="Gene3D" id="2.40.260.10">
    <property type="entry name" value="Sortase"/>
    <property type="match status" value="1"/>
</dbReference>
<dbReference type="EMBL" id="SDKM01000008">
    <property type="protein sequence ID" value="RYP87050.1"/>
    <property type="molecule type" value="Genomic_DNA"/>
</dbReference>
<accession>A0A4Q4ZFV2</accession>
<evidence type="ECO:0000313" key="3">
    <source>
        <dbReference type="EMBL" id="RYP87050.1"/>
    </source>
</evidence>
<organism evidence="3 4">
    <name type="scientific">Nocardioides guangzhouensis</name>
    <dbReference type="NCBI Taxonomy" id="2497878"/>
    <lineage>
        <taxon>Bacteria</taxon>
        <taxon>Bacillati</taxon>
        <taxon>Actinomycetota</taxon>
        <taxon>Actinomycetes</taxon>
        <taxon>Propionibacteriales</taxon>
        <taxon>Nocardioidaceae</taxon>
        <taxon>Nocardioides</taxon>
    </lineage>
</organism>
<dbReference type="InterPro" id="IPR042001">
    <property type="entry name" value="Sortase_F"/>
</dbReference>
<feature type="compositionally biased region" description="Low complexity" evidence="2">
    <location>
        <begin position="49"/>
        <end position="59"/>
    </location>
</feature>
<reference evidence="3 4" key="1">
    <citation type="submission" date="2019-01" db="EMBL/GenBank/DDBJ databases">
        <title>Nocardioides guangzhouensis sp. nov., an actinobacterium isolated from soil.</title>
        <authorList>
            <person name="Fu Y."/>
            <person name="Cai Y."/>
            <person name="Lin Z."/>
            <person name="Chen P."/>
        </authorList>
    </citation>
    <scope>NUCLEOTIDE SEQUENCE [LARGE SCALE GENOMIC DNA]</scope>
    <source>
        <strain evidence="3 4">130</strain>
    </source>
</reference>
<dbReference type="OrthoDB" id="525039at2"/>
<dbReference type="PROSITE" id="PS51257">
    <property type="entry name" value="PROKAR_LIPOPROTEIN"/>
    <property type="match status" value="1"/>
</dbReference>
<dbReference type="SUPFAM" id="SSF63817">
    <property type="entry name" value="Sortase"/>
    <property type="match status" value="1"/>
</dbReference>
<gene>
    <name evidence="3" type="ORF">EKO23_07175</name>
</gene>
<sequence>MGPVRGVPGPVLVAAAALLTTLVAGCGLRDGGTGERTAPSPGATERRTPTPVAPARRAASQVTPEGPRAIRLPDGTVLRVRAVGTRADGELAVPDDVRVAGWWRGGSRLGDPFGATLVAGHVDSRRQGLGPYAALLSATAGQQVVLQSRHLRQDFRVRSLRLVRQAPLRHQPWIHSAGGDRRLVLVTCAPPYLPSRGGYQNLAVVTAVPTGPPQRRGP</sequence>
<protein>
    <submittedName>
        <fullName evidence="3">Class F sortase</fullName>
    </submittedName>
</protein>
<dbReference type="AlphaFoldDB" id="A0A4Q4ZFV2"/>
<dbReference type="Proteomes" id="UP000295198">
    <property type="component" value="Unassembled WGS sequence"/>
</dbReference>
<dbReference type="CDD" id="cd05829">
    <property type="entry name" value="Sortase_F"/>
    <property type="match status" value="1"/>
</dbReference>
<evidence type="ECO:0000313" key="4">
    <source>
        <dbReference type="Proteomes" id="UP000295198"/>
    </source>
</evidence>
<dbReference type="Pfam" id="PF04203">
    <property type="entry name" value="Sortase"/>
    <property type="match status" value="1"/>
</dbReference>